<reference evidence="1 2" key="1">
    <citation type="submission" date="2020-06" db="EMBL/GenBank/DDBJ databases">
        <title>Morphologic and genomic characterization of Proteus mirabilis lytic bacteriophage PmP19.</title>
        <authorList>
            <person name="Han S."/>
        </authorList>
    </citation>
    <scope>NUCLEOTIDE SEQUENCE [LARGE SCALE GENOMIC DNA]</scope>
</reference>
<dbReference type="Gene3D" id="3.40.1800.10">
    <property type="entry name" value="His-Me finger endonucleases"/>
    <property type="match status" value="1"/>
</dbReference>
<dbReference type="EMBL" id="MT680615">
    <property type="protein sequence ID" value="QPI15936.1"/>
    <property type="molecule type" value="Genomic_DNA"/>
</dbReference>
<dbReference type="SUPFAM" id="SSF54060">
    <property type="entry name" value="His-Me finger endonucleases"/>
    <property type="match status" value="1"/>
</dbReference>
<keyword evidence="1" id="KW-0378">Hydrolase</keyword>
<keyword evidence="2" id="KW-1185">Reference proteome</keyword>
<dbReference type="InterPro" id="IPR038563">
    <property type="entry name" value="Endonuclease_7_sf"/>
</dbReference>
<evidence type="ECO:0000313" key="2">
    <source>
        <dbReference type="Proteomes" id="UP000594665"/>
    </source>
</evidence>
<sequence>MAIKLKEKEVDEYKLLLLNAQGWKCPLCGGSLKAVAPKNRVLDHDHDTGFCRAVICRGCNGAEGKVKSVVEGYGKAGNSLHFRIEWIKNLLAYWEKHKVPQTDRLYHKHKTPAELREARNRKARLAYAAKKGG</sequence>
<dbReference type="GO" id="GO:0004519">
    <property type="term" value="F:endonuclease activity"/>
    <property type="evidence" value="ECO:0007669"/>
    <property type="project" value="UniProtKB-KW"/>
</dbReference>
<dbReference type="InterPro" id="IPR004211">
    <property type="entry name" value="Endonuclease_7"/>
</dbReference>
<protein>
    <submittedName>
        <fullName evidence="1">Endonuclease</fullName>
    </submittedName>
</protein>
<organism evidence="1 2">
    <name type="scientific">Proteus phage PmP19</name>
    <dbReference type="NCBI Taxonomy" id="2759188"/>
    <lineage>
        <taxon>Viruses</taxon>
        <taxon>Duplodnaviria</taxon>
        <taxon>Heunggongvirae</taxon>
        <taxon>Uroviricota</taxon>
        <taxon>Caudoviricetes</taxon>
        <taxon>Autographivirales</taxon>
        <taxon>Autosignataviridae</taxon>
        <taxon>Molineuxvirinae</taxon>
        <taxon>Gansuvirus</taxon>
        <taxon>Gansuvirus PmP19</taxon>
    </lineage>
</organism>
<keyword evidence="1" id="KW-0540">Nuclease</keyword>
<dbReference type="InterPro" id="IPR044925">
    <property type="entry name" value="His-Me_finger_sf"/>
</dbReference>
<proteinExistence type="predicted"/>
<evidence type="ECO:0000313" key="1">
    <source>
        <dbReference type="EMBL" id="QPI15936.1"/>
    </source>
</evidence>
<dbReference type="Pfam" id="PF02945">
    <property type="entry name" value="Endonuclease_7"/>
    <property type="match status" value="1"/>
</dbReference>
<accession>A0A7S9STW4</accession>
<dbReference type="Proteomes" id="UP000594665">
    <property type="component" value="Segment"/>
</dbReference>
<keyword evidence="1" id="KW-0255">Endonuclease</keyword>
<gene>
    <name evidence="1" type="ORF">PmP19_30</name>
</gene>
<name>A0A7S9STW4_9CAUD</name>